<dbReference type="GO" id="GO:0016787">
    <property type="term" value="F:hydrolase activity"/>
    <property type="evidence" value="ECO:0007669"/>
    <property type="project" value="UniProtKB-KW"/>
</dbReference>
<dbReference type="InterPro" id="IPR026002">
    <property type="entry name" value="ATC_hydrolase-like"/>
</dbReference>
<organism evidence="1 2">
    <name type="scientific">Hominifimenecus microfluidus</name>
    <dbReference type="NCBI Taxonomy" id="2885348"/>
    <lineage>
        <taxon>Bacteria</taxon>
        <taxon>Bacillati</taxon>
        <taxon>Bacillota</taxon>
        <taxon>Clostridia</taxon>
        <taxon>Lachnospirales</taxon>
        <taxon>Lachnospiraceae</taxon>
        <taxon>Hominifimenecus</taxon>
    </lineage>
</organism>
<comment type="caution">
    <text evidence="1">The sequence shown here is derived from an EMBL/GenBank/DDBJ whole genome shotgun (WGS) entry which is preliminary data.</text>
</comment>
<dbReference type="AlphaFoldDB" id="A0AAE3EEE6"/>
<sequence>MHARKNKEGGNQMKDNELLFDRKSHVLYSKPCKKEILAKIALHYPEAEWETVWEKVQRQYAAFLSDWRTDLGGKKNFHNGVGGTYDCIAIMSYYVVCKAVTSFREIEEMEENLILPTFRRLRFADCNKPFWRKLMYRAFVRAKRGCDKWHDYEMTVAPYETDKPIYYEFTACPAAEFAIKHGLTDIMPALCNVDFASMELLHAKLVRTTTCVDGCRCDYTICGDQDPYVKEHPEYRDEAGFRRNK</sequence>
<dbReference type="EMBL" id="JAJEQR010000089">
    <property type="protein sequence ID" value="MCC2232700.1"/>
    <property type="molecule type" value="Genomic_DNA"/>
</dbReference>
<dbReference type="Pfam" id="PF14196">
    <property type="entry name" value="ATC_hydrolase"/>
    <property type="match status" value="1"/>
</dbReference>
<proteinExistence type="predicted"/>
<accession>A0AAE3EEE6</accession>
<evidence type="ECO:0000313" key="2">
    <source>
        <dbReference type="Proteomes" id="UP001198182"/>
    </source>
</evidence>
<evidence type="ECO:0000313" key="1">
    <source>
        <dbReference type="EMBL" id="MCC2232700.1"/>
    </source>
</evidence>
<keyword evidence="2" id="KW-1185">Reference proteome</keyword>
<gene>
    <name evidence="1" type="ORF">LKD81_17180</name>
</gene>
<reference evidence="1" key="1">
    <citation type="submission" date="2021-10" db="EMBL/GenBank/DDBJ databases">
        <title>Anaerobic single-cell dispensing facilitates the cultivation of human gut bacteria.</title>
        <authorList>
            <person name="Afrizal A."/>
        </authorList>
    </citation>
    <scope>NUCLEOTIDE SEQUENCE</scope>
    <source>
        <strain evidence="1">CLA-AA-H215</strain>
    </source>
</reference>
<dbReference type="Proteomes" id="UP001198182">
    <property type="component" value="Unassembled WGS sequence"/>
</dbReference>
<dbReference type="RefSeq" id="WP_349199160.1">
    <property type="nucleotide sequence ID" value="NZ_JBBNHI010000070.1"/>
</dbReference>
<protein>
    <submittedName>
        <fullName evidence="1">L-2-amino-thiazoline-4-carboxylic acid hydrolase</fullName>
    </submittedName>
</protein>
<name>A0AAE3EEE6_9FIRM</name>
<keyword evidence="1" id="KW-0378">Hydrolase</keyword>